<proteinExistence type="predicted"/>
<sequence length="233" mass="26189">MLCRIILLAIFYNIFASSAGQNCDNAHFYEDIGCSPSNEKNGECPAEYFCGSFKPSKDGCLFKNKTLKYGETIDDNLIYPACRINCRCQEQSTKPFTCAILDCPEWLGSPLKVGCHRRYEVNKCCSVGQVCLPMNENIKCEVGGKTYVEGERFVPEDSCLKCVCSEGYEGKNTEKFCSKQKCVDQIQNPEEVANNCAPVYFEKERCCPYGWVCPKPEDKIEVINANAKSNNLK</sequence>
<evidence type="ECO:0000259" key="2">
    <source>
        <dbReference type="PROSITE" id="PS50184"/>
    </source>
</evidence>
<feature type="signal peptide" evidence="1">
    <location>
        <begin position="1"/>
        <end position="20"/>
    </location>
</feature>
<protein>
    <recommendedName>
        <fullName evidence="2">VWFC domain-containing protein</fullName>
    </recommendedName>
</protein>
<evidence type="ECO:0000256" key="1">
    <source>
        <dbReference type="SAM" id="SignalP"/>
    </source>
</evidence>
<name>A0A9P0BJ33_BRAAE</name>
<gene>
    <name evidence="3" type="ORF">MELIAE_LOCUS12929</name>
</gene>
<dbReference type="InterPro" id="IPR001007">
    <property type="entry name" value="VWF_dom"/>
</dbReference>
<dbReference type="AlphaFoldDB" id="A0A9P0BJ33"/>
<accession>A0A9P0BJ33</accession>
<dbReference type="Proteomes" id="UP001154078">
    <property type="component" value="Chromosome 9"/>
</dbReference>
<evidence type="ECO:0000313" key="4">
    <source>
        <dbReference type="Proteomes" id="UP001154078"/>
    </source>
</evidence>
<dbReference type="OrthoDB" id="365605at2759"/>
<evidence type="ECO:0000313" key="3">
    <source>
        <dbReference type="EMBL" id="CAH0564349.1"/>
    </source>
</evidence>
<dbReference type="EMBL" id="OV121140">
    <property type="protein sequence ID" value="CAH0564349.1"/>
    <property type="molecule type" value="Genomic_DNA"/>
</dbReference>
<reference evidence="3" key="1">
    <citation type="submission" date="2021-12" db="EMBL/GenBank/DDBJ databases">
        <authorList>
            <person name="King R."/>
        </authorList>
    </citation>
    <scope>NUCLEOTIDE SEQUENCE</scope>
</reference>
<keyword evidence="4" id="KW-1185">Reference proteome</keyword>
<feature type="chain" id="PRO_5040299118" description="VWFC domain-containing protein" evidence="1">
    <location>
        <begin position="21"/>
        <end position="233"/>
    </location>
</feature>
<feature type="domain" description="VWFC" evidence="2">
    <location>
        <begin position="138"/>
        <end position="214"/>
    </location>
</feature>
<organism evidence="3 4">
    <name type="scientific">Brassicogethes aeneus</name>
    <name type="common">Rape pollen beetle</name>
    <name type="synonym">Meligethes aeneus</name>
    <dbReference type="NCBI Taxonomy" id="1431903"/>
    <lineage>
        <taxon>Eukaryota</taxon>
        <taxon>Metazoa</taxon>
        <taxon>Ecdysozoa</taxon>
        <taxon>Arthropoda</taxon>
        <taxon>Hexapoda</taxon>
        <taxon>Insecta</taxon>
        <taxon>Pterygota</taxon>
        <taxon>Neoptera</taxon>
        <taxon>Endopterygota</taxon>
        <taxon>Coleoptera</taxon>
        <taxon>Polyphaga</taxon>
        <taxon>Cucujiformia</taxon>
        <taxon>Nitidulidae</taxon>
        <taxon>Meligethinae</taxon>
        <taxon>Brassicogethes</taxon>
    </lineage>
</organism>
<dbReference type="Gene3D" id="2.10.70.10">
    <property type="entry name" value="Complement Module, domain 1"/>
    <property type="match status" value="1"/>
</dbReference>
<keyword evidence="1" id="KW-0732">Signal</keyword>
<dbReference type="PROSITE" id="PS50184">
    <property type="entry name" value="VWFC_2"/>
    <property type="match status" value="1"/>
</dbReference>